<feature type="transmembrane region" description="Helical" evidence="7">
    <location>
        <begin position="57"/>
        <end position="82"/>
    </location>
</feature>
<comment type="subcellular location">
    <subcellularLocation>
        <location evidence="1">Cell membrane</location>
        <topology evidence="1">Multi-pass membrane protein</topology>
    </subcellularLocation>
</comment>
<dbReference type="Proteomes" id="UP001235712">
    <property type="component" value="Unassembled WGS sequence"/>
</dbReference>
<feature type="transmembrane region" description="Helical" evidence="7">
    <location>
        <begin position="190"/>
        <end position="207"/>
    </location>
</feature>
<keyword evidence="9" id="KW-1185">Reference proteome</keyword>
<keyword evidence="4 7" id="KW-1133">Transmembrane helix</keyword>
<feature type="transmembrane region" description="Helical" evidence="7">
    <location>
        <begin position="94"/>
        <end position="112"/>
    </location>
</feature>
<evidence type="ECO:0000313" key="8">
    <source>
        <dbReference type="EMBL" id="MDP9829923.1"/>
    </source>
</evidence>
<feature type="region of interest" description="Disordered" evidence="6">
    <location>
        <begin position="119"/>
        <end position="170"/>
    </location>
</feature>
<evidence type="ECO:0000256" key="4">
    <source>
        <dbReference type="ARBA" id="ARBA00022989"/>
    </source>
</evidence>
<dbReference type="Pfam" id="PF01810">
    <property type="entry name" value="LysE"/>
    <property type="match status" value="1"/>
</dbReference>
<dbReference type="InterPro" id="IPR001123">
    <property type="entry name" value="LeuE-type"/>
</dbReference>
<gene>
    <name evidence="8" type="ORF">J2S57_005672</name>
</gene>
<proteinExistence type="predicted"/>
<evidence type="ECO:0000256" key="1">
    <source>
        <dbReference type="ARBA" id="ARBA00004651"/>
    </source>
</evidence>
<name>A0ABT9PB77_9ACTN</name>
<evidence type="ECO:0000313" key="9">
    <source>
        <dbReference type="Proteomes" id="UP001235712"/>
    </source>
</evidence>
<evidence type="ECO:0000256" key="6">
    <source>
        <dbReference type="SAM" id="MobiDB-lite"/>
    </source>
</evidence>
<keyword evidence="5 7" id="KW-0472">Membrane</keyword>
<organism evidence="8 9">
    <name type="scientific">Kineosporia succinea</name>
    <dbReference type="NCBI Taxonomy" id="84632"/>
    <lineage>
        <taxon>Bacteria</taxon>
        <taxon>Bacillati</taxon>
        <taxon>Actinomycetota</taxon>
        <taxon>Actinomycetes</taxon>
        <taxon>Kineosporiales</taxon>
        <taxon>Kineosporiaceae</taxon>
        <taxon>Kineosporia</taxon>
    </lineage>
</organism>
<reference evidence="8 9" key="1">
    <citation type="submission" date="2023-07" db="EMBL/GenBank/DDBJ databases">
        <title>Sequencing the genomes of 1000 actinobacteria strains.</title>
        <authorList>
            <person name="Klenk H.-P."/>
        </authorList>
    </citation>
    <scope>NUCLEOTIDE SEQUENCE [LARGE SCALE GENOMIC DNA]</scope>
    <source>
        <strain evidence="8 9">DSM 44388</strain>
    </source>
</reference>
<evidence type="ECO:0000256" key="2">
    <source>
        <dbReference type="ARBA" id="ARBA00022475"/>
    </source>
</evidence>
<keyword evidence="3 7" id="KW-0812">Transmembrane</keyword>
<feature type="compositionally biased region" description="Low complexity" evidence="6">
    <location>
        <begin position="130"/>
        <end position="142"/>
    </location>
</feature>
<protein>
    <submittedName>
        <fullName evidence="8">Threonine/homoserine/homoserine lactone efflux protein</fullName>
    </submittedName>
</protein>
<feature type="transmembrane region" description="Helical" evidence="7">
    <location>
        <begin position="20"/>
        <end position="45"/>
    </location>
</feature>
<dbReference type="RefSeq" id="WP_307248605.1">
    <property type="nucleotide sequence ID" value="NZ_JAUSQZ010000001.1"/>
</dbReference>
<evidence type="ECO:0000256" key="3">
    <source>
        <dbReference type="ARBA" id="ARBA00022692"/>
    </source>
</evidence>
<keyword evidence="2" id="KW-1003">Cell membrane</keyword>
<evidence type="ECO:0000256" key="5">
    <source>
        <dbReference type="ARBA" id="ARBA00023136"/>
    </source>
</evidence>
<comment type="caution">
    <text evidence="8">The sequence shown here is derived from an EMBL/GenBank/DDBJ whole genome shotgun (WGS) entry which is preliminary data.</text>
</comment>
<accession>A0ABT9PB77</accession>
<sequence length="279" mass="28477">MAADPPWAPTPVQDDPMDVLSAVASFALVAGLLTIVPGLDTALVLRSAAVHGRAHAFMTALGINTGALIWGAAAAGGATALLTTSETAYTALRIAGAAYVMWMGGGLLLSLVRRSPTGTSPCGTSPEGISAAGTSAGEASGARKSGAGPVDVDAPGTQNRPEVPSRRARSASGGVTLGVSFRRGLMTNLLNPKVGVFYMAMLPQFVPDGVPHLPMGVLLAAVHDVEGMLWFTVLIFGVERAGVLLRRVRLSRRGALRVLDGVTGSVLVGFGAELALSDR</sequence>
<dbReference type="PANTHER" id="PTHR30086:SF20">
    <property type="entry name" value="ARGININE EXPORTER PROTEIN ARGO-RELATED"/>
    <property type="match status" value="1"/>
</dbReference>
<dbReference type="PANTHER" id="PTHR30086">
    <property type="entry name" value="ARGININE EXPORTER PROTEIN ARGO"/>
    <property type="match status" value="1"/>
</dbReference>
<dbReference type="EMBL" id="JAUSQZ010000001">
    <property type="protein sequence ID" value="MDP9829923.1"/>
    <property type="molecule type" value="Genomic_DNA"/>
</dbReference>
<feature type="transmembrane region" description="Helical" evidence="7">
    <location>
        <begin position="227"/>
        <end position="245"/>
    </location>
</feature>
<evidence type="ECO:0000256" key="7">
    <source>
        <dbReference type="SAM" id="Phobius"/>
    </source>
</evidence>